<evidence type="ECO:0000256" key="4">
    <source>
        <dbReference type="ARBA" id="ARBA00031473"/>
    </source>
</evidence>
<reference evidence="8" key="1">
    <citation type="submission" date="2021-01" db="EMBL/GenBank/DDBJ databases">
        <authorList>
            <person name="Corre E."/>
            <person name="Pelletier E."/>
            <person name="Niang G."/>
            <person name="Scheremetjew M."/>
            <person name="Finn R."/>
            <person name="Kale V."/>
            <person name="Holt S."/>
            <person name="Cochrane G."/>
            <person name="Meng A."/>
            <person name="Brown T."/>
            <person name="Cohen L."/>
        </authorList>
    </citation>
    <scope>NUCLEOTIDE SEQUENCE</scope>
    <source>
        <strain evidence="8">B596</strain>
    </source>
</reference>
<comment type="pathway">
    <text evidence="1">Lipid metabolism.</text>
</comment>
<feature type="transmembrane region" description="Helical" evidence="6">
    <location>
        <begin position="222"/>
        <end position="242"/>
    </location>
</feature>
<keyword evidence="6" id="KW-1133">Transmembrane helix</keyword>
<feature type="transmembrane region" description="Helical" evidence="6">
    <location>
        <begin position="373"/>
        <end position="397"/>
    </location>
</feature>
<sequence>MSATGVTNGKSNSYSDLANSAIVRTTENWLELFLTTPEKYRFGQWKEEIADKSLSGQLLLPLWKFLSRNIPNTVAPNLLCLAGLALLGQAWYVIVHYGGAPTGAGYPFFAATVISVFFALNSMVLVHADRIRQRTPLGDFFKYATDSAATVFLSVLTIYCLLEGRIKVDEHNANSTPAEIMTEISWYAVQTAQLVLFVKHLSAFDRQAGLRYRMFLSGPGEVIFFAVSLLAFRGTIGFDWLWSYTRMALQMLMEKVDEHGGGLIDVDDIERMYNSVTPYVLFKYGYYTMYILAVTKTMLLKDPHGWSRFGLSASLLMRLLPAVLYFHSDDLLPAADVPVILMADVICDGLFMAVLTSDLTLAKMGGREIHPWVVLMSLAAVFSHSTILVLVVTYYVAVFADLCAYHNLPLLTTCRNVYCDGVYDLCHIGHKRLFQNALSFGNRLYVGVIGDKDANEYKRPPIMTSEERCAEVEACKAVTKVIRDAPCWGLTREFLDEHQIHVVAYGQEYLERFPDPKDDPYYRVAREMGIARPLPRTQGLSTSDLIRRIQKAQPADKKKSPT</sequence>
<dbReference type="InterPro" id="IPR004821">
    <property type="entry name" value="Cyt_trans-like"/>
</dbReference>
<evidence type="ECO:0000256" key="1">
    <source>
        <dbReference type="ARBA" id="ARBA00005189"/>
    </source>
</evidence>
<organism evidence="8">
    <name type="scientific">Pseudo-nitzschia delicatissima</name>
    <dbReference type="NCBI Taxonomy" id="44447"/>
    <lineage>
        <taxon>Eukaryota</taxon>
        <taxon>Sar</taxon>
        <taxon>Stramenopiles</taxon>
        <taxon>Ochrophyta</taxon>
        <taxon>Bacillariophyta</taxon>
        <taxon>Bacillariophyceae</taxon>
        <taxon>Bacillariophycidae</taxon>
        <taxon>Bacillariales</taxon>
        <taxon>Bacillariaceae</taxon>
        <taxon>Pseudo-nitzschia</taxon>
    </lineage>
</organism>
<evidence type="ECO:0000313" key="8">
    <source>
        <dbReference type="EMBL" id="CAD8730059.1"/>
    </source>
</evidence>
<dbReference type="InterPro" id="IPR014729">
    <property type="entry name" value="Rossmann-like_a/b/a_fold"/>
</dbReference>
<feature type="transmembrane region" description="Helical" evidence="6">
    <location>
        <begin position="276"/>
        <end position="294"/>
    </location>
</feature>
<dbReference type="Pfam" id="PF01467">
    <property type="entry name" value="CTP_transf_like"/>
    <property type="match status" value="1"/>
</dbReference>
<comment type="pathway">
    <text evidence="2">Phospholipid metabolism; phosphatidylethanolamine biosynthesis; phosphatidylethanolamine from ethanolamine: step 2/3.</text>
</comment>
<feature type="transmembrane region" description="Helical" evidence="6">
    <location>
        <begin position="140"/>
        <end position="164"/>
    </location>
</feature>
<evidence type="ECO:0000256" key="6">
    <source>
        <dbReference type="SAM" id="Phobius"/>
    </source>
</evidence>
<dbReference type="EC" id="2.7.7.14" evidence="3"/>
<feature type="transmembrane region" description="Helical" evidence="6">
    <location>
        <begin position="306"/>
        <end position="327"/>
    </location>
</feature>
<dbReference type="PANTHER" id="PTHR45780">
    <property type="entry name" value="ETHANOLAMINE-PHOSPHATE CYTIDYLYLTRANSFERASE"/>
    <property type="match status" value="1"/>
</dbReference>
<keyword evidence="6" id="KW-0812">Transmembrane</keyword>
<evidence type="ECO:0000256" key="5">
    <source>
        <dbReference type="SAM" id="MobiDB-lite"/>
    </source>
</evidence>
<feature type="transmembrane region" description="Helical" evidence="6">
    <location>
        <begin position="74"/>
        <end position="94"/>
    </location>
</feature>
<dbReference type="GO" id="GO:0004306">
    <property type="term" value="F:ethanolamine-phosphate cytidylyltransferase activity"/>
    <property type="evidence" value="ECO:0007669"/>
    <property type="project" value="UniProtKB-EC"/>
</dbReference>
<feature type="transmembrane region" description="Helical" evidence="6">
    <location>
        <begin position="106"/>
        <end position="128"/>
    </location>
</feature>
<accession>A0A7S0XLI5</accession>
<dbReference type="EMBL" id="HBFG01002057">
    <property type="protein sequence ID" value="CAD8730059.1"/>
    <property type="molecule type" value="Transcribed_RNA"/>
</dbReference>
<dbReference type="AlphaFoldDB" id="A0A7S0XLI5"/>
<dbReference type="Gene3D" id="3.40.50.620">
    <property type="entry name" value="HUPs"/>
    <property type="match status" value="1"/>
</dbReference>
<dbReference type="InterPro" id="IPR044608">
    <property type="entry name" value="Ect1/PCYT2"/>
</dbReference>
<protein>
    <recommendedName>
        <fullName evidence="3">ethanolamine-phosphate cytidylyltransferase</fullName>
        <ecNumber evidence="3">2.7.7.14</ecNumber>
    </recommendedName>
    <alternativeName>
        <fullName evidence="4">CTP:phosphoethanolamine cytidylyltransferase</fullName>
    </alternativeName>
</protein>
<dbReference type="UniPathway" id="UPA00558">
    <property type="reaction ID" value="UER00742"/>
</dbReference>
<keyword evidence="6" id="KW-0472">Membrane</keyword>
<dbReference type="NCBIfam" id="TIGR00125">
    <property type="entry name" value="cyt_tran_rel"/>
    <property type="match status" value="1"/>
</dbReference>
<feature type="domain" description="Cytidyltransferase-like" evidence="7">
    <location>
        <begin position="418"/>
        <end position="548"/>
    </location>
</feature>
<feature type="transmembrane region" description="Helical" evidence="6">
    <location>
        <begin position="339"/>
        <end position="361"/>
    </location>
</feature>
<dbReference type="PANTHER" id="PTHR45780:SF1">
    <property type="entry name" value="ETHANOLAMINE-PHOSPHATE CYTIDYLYLTRANSFERASE"/>
    <property type="match status" value="1"/>
</dbReference>
<dbReference type="GO" id="GO:0006646">
    <property type="term" value="P:phosphatidylethanolamine biosynthetic process"/>
    <property type="evidence" value="ECO:0007669"/>
    <property type="project" value="UniProtKB-UniPathway"/>
</dbReference>
<proteinExistence type="predicted"/>
<dbReference type="SUPFAM" id="SSF52374">
    <property type="entry name" value="Nucleotidylyl transferase"/>
    <property type="match status" value="1"/>
</dbReference>
<evidence type="ECO:0000259" key="7">
    <source>
        <dbReference type="Pfam" id="PF01467"/>
    </source>
</evidence>
<dbReference type="GO" id="GO:0005737">
    <property type="term" value="C:cytoplasm"/>
    <property type="evidence" value="ECO:0007669"/>
    <property type="project" value="TreeGrafter"/>
</dbReference>
<feature type="region of interest" description="Disordered" evidence="5">
    <location>
        <begin position="533"/>
        <end position="562"/>
    </location>
</feature>
<gene>
    <name evidence="8" type="ORF">PDEL0327_LOCUS1552</name>
</gene>
<evidence type="ECO:0000256" key="2">
    <source>
        <dbReference type="ARBA" id="ARBA00024191"/>
    </source>
</evidence>
<evidence type="ECO:0000256" key="3">
    <source>
        <dbReference type="ARBA" id="ARBA00024221"/>
    </source>
</evidence>
<name>A0A7S0XLI5_9STRA</name>